<dbReference type="Proteomes" id="UP000477951">
    <property type="component" value="Unassembled WGS sequence"/>
</dbReference>
<reference evidence="1 2" key="1">
    <citation type="submission" date="2019-12" db="EMBL/GenBank/DDBJ databases">
        <title>Whole-genome sequencing of Allorhizobium vitis.</title>
        <authorList>
            <person name="Gan H.M."/>
            <person name="Szegedi E."/>
            <person name="Burr T."/>
            <person name="Savka M.A."/>
        </authorList>
    </citation>
    <scope>NUCLEOTIDE SEQUENCE [LARGE SCALE GENOMIC DNA]</scope>
    <source>
        <strain evidence="1 2">CG516</strain>
    </source>
</reference>
<dbReference type="InterPro" id="IPR000836">
    <property type="entry name" value="PRTase_dom"/>
</dbReference>
<sequence length="241" mass="26901">MGINISANKYVTLDLTHEKRVDTSFDRNPTNEMVGDLLVHYVFRRNHTGDPDRDGNPLAYALKGMNGYNIVPLYRNQVLNRARQVLEGFVTGLEADYIMPLPSSYPFVDEFCDLVCAVTGIAKLDSSFLKKRTAEEMLAIYDGNVPAHLNSKLSKEFKDQLYHWKRLNPTQKVSLKMVDTRIRHCFNMWRLDEGAPNLEDTSIMLVDDIMSSGTSISTAADVLSTGTGANIAGAICFLSGI</sequence>
<gene>
    <name evidence="1" type="ORF">GOZ90_11570</name>
</gene>
<comment type="caution">
    <text evidence="1">The sequence shown here is derived from an EMBL/GenBank/DDBJ whole genome shotgun (WGS) entry which is preliminary data.</text>
</comment>
<proteinExistence type="predicted"/>
<name>A0A6L6VBQ9_AGRVI</name>
<dbReference type="EMBL" id="WPHR01000007">
    <property type="protein sequence ID" value="MUZ73320.1"/>
    <property type="molecule type" value="Genomic_DNA"/>
</dbReference>
<evidence type="ECO:0000313" key="2">
    <source>
        <dbReference type="Proteomes" id="UP000477951"/>
    </source>
</evidence>
<accession>A0A6L6VBQ9</accession>
<dbReference type="CDD" id="cd06223">
    <property type="entry name" value="PRTases_typeI"/>
    <property type="match status" value="1"/>
</dbReference>
<organism evidence="1 2">
    <name type="scientific">Agrobacterium vitis</name>
    <name type="common">Rhizobium vitis</name>
    <dbReference type="NCBI Taxonomy" id="373"/>
    <lineage>
        <taxon>Bacteria</taxon>
        <taxon>Pseudomonadati</taxon>
        <taxon>Pseudomonadota</taxon>
        <taxon>Alphaproteobacteria</taxon>
        <taxon>Hyphomicrobiales</taxon>
        <taxon>Rhizobiaceae</taxon>
        <taxon>Rhizobium/Agrobacterium group</taxon>
        <taxon>Agrobacterium</taxon>
    </lineage>
</organism>
<evidence type="ECO:0008006" key="3">
    <source>
        <dbReference type="Google" id="ProtNLM"/>
    </source>
</evidence>
<dbReference type="InterPro" id="IPR029057">
    <property type="entry name" value="PRTase-like"/>
</dbReference>
<evidence type="ECO:0000313" key="1">
    <source>
        <dbReference type="EMBL" id="MUZ73320.1"/>
    </source>
</evidence>
<dbReference type="Gene3D" id="3.40.50.2020">
    <property type="match status" value="1"/>
</dbReference>
<dbReference type="SUPFAM" id="SSF53271">
    <property type="entry name" value="PRTase-like"/>
    <property type="match status" value="1"/>
</dbReference>
<protein>
    <recommendedName>
        <fullName evidence="3">Phosphoribosyltransferase domain-containing protein</fullName>
    </recommendedName>
</protein>
<dbReference type="RefSeq" id="WP_156614757.1">
    <property type="nucleotide sequence ID" value="NZ_WPHR01000007.1"/>
</dbReference>
<dbReference type="AlphaFoldDB" id="A0A6L6VBQ9"/>